<dbReference type="InterPro" id="IPR038109">
    <property type="entry name" value="DNA_bind_recomb_sf"/>
</dbReference>
<feature type="domain" description="Resolvase/invertase-type recombinase catalytic" evidence="3">
    <location>
        <begin position="7"/>
        <end position="155"/>
    </location>
</feature>
<dbReference type="Proteomes" id="UP000179221">
    <property type="component" value="Unassembled WGS sequence"/>
</dbReference>
<evidence type="ECO:0000313" key="5">
    <source>
        <dbReference type="Proteomes" id="UP000179221"/>
    </source>
</evidence>
<accession>A0A1F7YH14</accession>
<dbReference type="CDD" id="cd00338">
    <property type="entry name" value="Ser_Recombinase"/>
    <property type="match status" value="1"/>
</dbReference>
<dbReference type="InterPro" id="IPR006119">
    <property type="entry name" value="Resolv_N"/>
</dbReference>
<dbReference type="Gene3D" id="3.40.50.1390">
    <property type="entry name" value="Resolvase, N-terminal catalytic domain"/>
    <property type="match status" value="1"/>
</dbReference>
<organism evidence="4 5">
    <name type="scientific">Candidatus Woesebacteria bacterium RIFCSPHIGHO2_01_FULL_40_22</name>
    <dbReference type="NCBI Taxonomy" id="1802499"/>
    <lineage>
        <taxon>Bacteria</taxon>
        <taxon>Candidatus Woeseibacteriota</taxon>
    </lineage>
</organism>
<dbReference type="SMART" id="SM00857">
    <property type="entry name" value="Resolvase"/>
    <property type="match status" value="1"/>
</dbReference>
<dbReference type="PANTHER" id="PTHR30461">
    <property type="entry name" value="DNA-INVERTASE FROM LAMBDOID PROPHAGE"/>
    <property type="match status" value="1"/>
</dbReference>
<keyword evidence="1" id="KW-0238">DNA-binding</keyword>
<dbReference type="GO" id="GO:0000150">
    <property type="term" value="F:DNA strand exchange activity"/>
    <property type="evidence" value="ECO:0007669"/>
    <property type="project" value="InterPro"/>
</dbReference>
<dbReference type="Pfam" id="PF00239">
    <property type="entry name" value="Resolvase"/>
    <property type="match status" value="1"/>
</dbReference>
<name>A0A1F7YH14_9BACT</name>
<sequence length="563" mass="65170">MENKLIYVQYSRKSSESREKQALSIDEQKEECVKLEKLLDLNIPYKLEESRSAYKPDNRPEFDKLISLIEAGKVNAILTWKPDRLCRNPKEGGYLLQLLQGGVLKEIRCADGETYTQDSDHLILQIHFGMANQYSRNLSKNVKRGNSYKFLNNKQWLGPAKPGYLNAQEGKDKTIVVDEERYPIIEKAIRLILSGTHTPMEALNVLNKKFGYRSRKTKCQGGKPMHKSGWYRYLSDPYLYGLMKRKEGEVMGDFKPMLSKPEFDRLQIRLGRRGTRISKHEIPYRDVLKCGSCGGTVCGDDKWQVYCPACKEKFHKGKNTTECKYCHTPIERMKNPTILHYVYLFCTKNKNPNCTQKIISVKDFEKLVDDELLKFTIPDSFRDWAIKHLNNCNTKEVGDREIVRTNLKTAYDDCVKKLDSLLSLKISPQNIDGSVISDEEYNTKRKTLLDEKTSLLEQINGVDKRQNDWMELSERTFDFAVYARHWLEHGDAKQKSSILAALGSNIRIMDKKLLITRHKQYFLIEKGVGEIKQLARQFEPGKTPVLSEHLLSFEPIRSAWLGD</sequence>
<dbReference type="Gene3D" id="3.90.1750.20">
    <property type="entry name" value="Putative Large Serine Recombinase, Chain B, Domain 2"/>
    <property type="match status" value="1"/>
</dbReference>
<dbReference type="SUPFAM" id="SSF53041">
    <property type="entry name" value="Resolvase-like"/>
    <property type="match status" value="1"/>
</dbReference>
<dbReference type="PANTHER" id="PTHR30461:SF2">
    <property type="entry name" value="SERINE RECOMBINASE PINE-RELATED"/>
    <property type="match status" value="1"/>
</dbReference>
<keyword evidence="2" id="KW-0233">DNA recombination</keyword>
<protein>
    <recommendedName>
        <fullName evidence="3">Resolvase/invertase-type recombinase catalytic domain-containing protein</fullName>
    </recommendedName>
</protein>
<reference evidence="4 5" key="1">
    <citation type="journal article" date="2016" name="Nat. Commun.">
        <title>Thousands of microbial genomes shed light on interconnected biogeochemical processes in an aquifer system.</title>
        <authorList>
            <person name="Anantharaman K."/>
            <person name="Brown C.T."/>
            <person name="Hug L.A."/>
            <person name="Sharon I."/>
            <person name="Castelle C.J."/>
            <person name="Probst A.J."/>
            <person name="Thomas B.C."/>
            <person name="Singh A."/>
            <person name="Wilkins M.J."/>
            <person name="Karaoz U."/>
            <person name="Brodie E.L."/>
            <person name="Williams K.H."/>
            <person name="Hubbard S.S."/>
            <person name="Banfield J.F."/>
        </authorList>
    </citation>
    <scope>NUCLEOTIDE SEQUENCE [LARGE SCALE GENOMIC DNA]</scope>
</reference>
<dbReference type="GO" id="GO:0003677">
    <property type="term" value="F:DNA binding"/>
    <property type="evidence" value="ECO:0007669"/>
    <property type="project" value="UniProtKB-KW"/>
</dbReference>
<dbReference type="InterPro" id="IPR050639">
    <property type="entry name" value="SSR_resolvase"/>
</dbReference>
<dbReference type="InterPro" id="IPR036162">
    <property type="entry name" value="Resolvase-like_N_sf"/>
</dbReference>
<comment type="caution">
    <text evidence="4">The sequence shown here is derived from an EMBL/GenBank/DDBJ whole genome shotgun (WGS) entry which is preliminary data.</text>
</comment>
<evidence type="ECO:0000259" key="3">
    <source>
        <dbReference type="SMART" id="SM00857"/>
    </source>
</evidence>
<dbReference type="EMBL" id="MGGL01000011">
    <property type="protein sequence ID" value="OGM26460.1"/>
    <property type="molecule type" value="Genomic_DNA"/>
</dbReference>
<gene>
    <name evidence="4" type="ORF">A2628_02880</name>
</gene>
<evidence type="ECO:0000256" key="1">
    <source>
        <dbReference type="ARBA" id="ARBA00023125"/>
    </source>
</evidence>
<dbReference type="AlphaFoldDB" id="A0A1F7YH14"/>
<proteinExistence type="predicted"/>
<evidence type="ECO:0000256" key="2">
    <source>
        <dbReference type="ARBA" id="ARBA00023172"/>
    </source>
</evidence>
<evidence type="ECO:0000313" key="4">
    <source>
        <dbReference type="EMBL" id="OGM26460.1"/>
    </source>
</evidence>